<dbReference type="Proteomes" id="UP000579812">
    <property type="component" value="Unassembled WGS sequence"/>
</dbReference>
<evidence type="ECO:0000313" key="3">
    <source>
        <dbReference type="Proteomes" id="UP000579812"/>
    </source>
</evidence>
<evidence type="ECO:0000256" key="1">
    <source>
        <dbReference type="SAM" id="MobiDB-lite"/>
    </source>
</evidence>
<feature type="region of interest" description="Disordered" evidence="1">
    <location>
        <begin position="1"/>
        <end position="48"/>
    </location>
</feature>
<reference evidence="2 3" key="1">
    <citation type="submission" date="2020-04" db="EMBL/GenBank/DDBJ databases">
        <title>Chromosome-level genome assembly of a cyprinid fish Onychostoma macrolepis by integration of Nanopore Sequencing, Bionano and Hi-C technology.</title>
        <authorList>
            <person name="Wang D."/>
        </authorList>
    </citation>
    <scope>NUCLEOTIDE SEQUENCE [LARGE SCALE GENOMIC DNA]</scope>
    <source>
        <strain evidence="2">SWU-2019</strain>
        <tissue evidence="2">Muscle</tissue>
    </source>
</reference>
<accession>A0A7J6BMD3</accession>
<comment type="caution">
    <text evidence="2">The sequence shown here is derived from an EMBL/GenBank/DDBJ whole genome shotgun (WGS) entry which is preliminary data.</text>
</comment>
<evidence type="ECO:0000313" key="2">
    <source>
        <dbReference type="EMBL" id="KAF4096134.1"/>
    </source>
</evidence>
<name>A0A7J6BMD3_9TELE</name>
<protein>
    <submittedName>
        <fullName evidence="2">Uncharacterized protein</fullName>
    </submittedName>
</protein>
<sequence length="94" mass="9661">MSDERERGRVSAWSAVTGTGGSDLLSVRPQPGLTAPNPQTPVPSGEKHNLNCLHEKGGGIVVGRLESEAALSHMLLALSMRGGAESPGSELTSA</sequence>
<organism evidence="2 3">
    <name type="scientific">Onychostoma macrolepis</name>
    <dbReference type="NCBI Taxonomy" id="369639"/>
    <lineage>
        <taxon>Eukaryota</taxon>
        <taxon>Metazoa</taxon>
        <taxon>Chordata</taxon>
        <taxon>Craniata</taxon>
        <taxon>Vertebrata</taxon>
        <taxon>Euteleostomi</taxon>
        <taxon>Actinopterygii</taxon>
        <taxon>Neopterygii</taxon>
        <taxon>Teleostei</taxon>
        <taxon>Ostariophysi</taxon>
        <taxon>Cypriniformes</taxon>
        <taxon>Cyprinidae</taxon>
        <taxon>Acrossocheilinae</taxon>
        <taxon>Onychostoma</taxon>
    </lineage>
</organism>
<dbReference type="EMBL" id="JAAMOB010000024">
    <property type="protein sequence ID" value="KAF4096134.1"/>
    <property type="molecule type" value="Genomic_DNA"/>
</dbReference>
<proteinExistence type="predicted"/>
<keyword evidence="3" id="KW-1185">Reference proteome</keyword>
<gene>
    <name evidence="2" type="ORF">G5714_023737</name>
</gene>
<dbReference type="AlphaFoldDB" id="A0A7J6BMD3"/>